<feature type="transmembrane region" description="Helical" evidence="9">
    <location>
        <begin position="113"/>
        <end position="136"/>
    </location>
</feature>
<protein>
    <recommendedName>
        <fullName evidence="11">Protein translocase subunit SecE</fullName>
    </recommendedName>
</protein>
<keyword evidence="8 9" id="KW-0472">Membrane</keyword>
<dbReference type="PRINTS" id="PR01650">
    <property type="entry name" value="SECETRNLCASE"/>
</dbReference>
<feature type="transmembrane region" description="Helical" evidence="9">
    <location>
        <begin position="59"/>
        <end position="81"/>
    </location>
</feature>
<dbReference type="GO" id="GO:0006605">
    <property type="term" value="P:protein targeting"/>
    <property type="evidence" value="ECO:0007669"/>
    <property type="project" value="InterPro"/>
</dbReference>
<dbReference type="Pfam" id="PF00584">
    <property type="entry name" value="SecE"/>
    <property type="match status" value="1"/>
</dbReference>
<keyword evidence="4 9" id="KW-0812">Transmembrane</keyword>
<dbReference type="InterPro" id="IPR001901">
    <property type="entry name" value="Translocase_SecE/Sec61-g"/>
</dbReference>
<comment type="subcellular location">
    <subcellularLocation>
        <location evidence="1">Membrane</location>
    </subcellularLocation>
</comment>
<evidence type="ECO:0000256" key="6">
    <source>
        <dbReference type="ARBA" id="ARBA00022989"/>
    </source>
</evidence>
<keyword evidence="7" id="KW-0811">Translocation</keyword>
<sequence>MGVRVPPGLPEQGTIGVNIMNDNTGQQQSSLLDTVKLLGSVLILLAGIVSYYYLIQISILFRVLIILASVVVSLVIFFQTLRGKTLWEFFQGSRVEIKKVIWPTRQETLQTTLTVFVFVLIMGIFFWLLDFLLLFFTNAITS</sequence>
<name>A0A382CEE8_9ZZZZ</name>
<proteinExistence type="inferred from homology"/>
<evidence type="ECO:0000256" key="3">
    <source>
        <dbReference type="ARBA" id="ARBA00022475"/>
    </source>
</evidence>
<keyword evidence="2" id="KW-0813">Transport</keyword>
<evidence type="ECO:0000256" key="5">
    <source>
        <dbReference type="ARBA" id="ARBA00022927"/>
    </source>
</evidence>
<dbReference type="PANTHER" id="PTHR33910">
    <property type="entry name" value="PROTEIN TRANSLOCASE SUBUNIT SECE"/>
    <property type="match status" value="1"/>
</dbReference>
<accession>A0A382CEE8</accession>
<evidence type="ECO:0000256" key="1">
    <source>
        <dbReference type="ARBA" id="ARBA00004370"/>
    </source>
</evidence>
<evidence type="ECO:0000256" key="4">
    <source>
        <dbReference type="ARBA" id="ARBA00022692"/>
    </source>
</evidence>
<evidence type="ECO:0008006" key="11">
    <source>
        <dbReference type="Google" id="ProtNLM"/>
    </source>
</evidence>
<dbReference type="GO" id="GO:0008320">
    <property type="term" value="F:protein transmembrane transporter activity"/>
    <property type="evidence" value="ECO:0007669"/>
    <property type="project" value="InterPro"/>
</dbReference>
<evidence type="ECO:0000256" key="8">
    <source>
        <dbReference type="ARBA" id="ARBA00023136"/>
    </source>
</evidence>
<dbReference type="HAMAP" id="MF_00422">
    <property type="entry name" value="SecE"/>
    <property type="match status" value="1"/>
</dbReference>
<dbReference type="EMBL" id="UINC01034155">
    <property type="protein sequence ID" value="SVB24558.1"/>
    <property type="molecule type" value="Genomic_DNA"/>
</dbReference>
<dbReference type="InterPro" id="IPR038379">
    <property type="entry name" value="SecE_sf"/>
</dbReference>
<keyword evidence="3" id="KW-1003">Cell membrane</keyword>
<evidence type="ECO:0000313" key="10">
    <source>
        <dbReference type="EMBL" id="SVB24558.1"/>
    </source>
</evidence>
<evidence type="ECO:0000256" key="2">
    <source>
        <dbReference type="ARBA" id="ARBA00022448"/>
    </source>
</evidence>
<dbReference type="Gene3D" id="1.20.5.1030">
    <property type="entry name" value="Preprotein translocase secy subunit"/>
    <property type="match status" value="1"/>
</dbReference>
<dbReference type="AlphaFoldDB" id="A0A382CEE8"/>
<keyword evidence="6 9" id="KW-1133">Transmembrane helix</keyword>
<evidence type="ECO:0000256" key="7">
    <source>
        <dbReference type="ARBA" id="ARBA00023010"/>
    </source>
</evidence>
<dbReference type="GO" id="GO:0009306">
    <property type="term" value="P:protein secretion"/>
    <property type="evidence" value="ECO:0007669"/>
    <property type="project" value="InterPro"/>
</dbReference>
<keyword evidence="5" id="KW-0653">Protein transport</keyword>
<dbReference type="GO" id="GO:0005886">
    <property type="term" value="C:plasma membrane"/>
    <property type="evidence" value="ECO:0007669"/>
    <property type="project" value="TreeGrafter"/>
</dbReference>
<feature type="transmembrane region" description="Helical" evidence="9">
    <location>
        <begin position="37"/>
        <end position="54"/>
    </location>
</feature>
<dbReference type="GO" id="GO:0043952">
    <property type="term" value="P:protein transport by the Sec complex"/>
    <property type="evidence" value="ECO:0007669"/>
    <property type="project" value="TreeGrafter"/>
</dbReference>
<gene>
    <name evidence="10" type="ORF">METZ01_LOCUS177412</name>
</gene>
<evidence type="ECO:0000256" key="9">
    <source>
        <dbReference type="SAM" id="Phobius"/>
    </source>
</evidence>
<reference evidence="10" key="1">
    <citation type="submission" date="2018-05" db="EMBL/GenBank/DDBJ databases">
        <authorList>
            <person name="Lanie J.A."/>
            <person name="Ng W.-L."/>
            <person name="Kazmierczak K.M."/>
            <person name="Andrzejewski T.M."/>
            <person name="Davidsen T.M."/>
            <person name="Wayne K.J."/>
            <person name="Tettelin H."/>
            <person name="Glass J.I."/>
            <person name="Rusch D."/>
            <person name="Podicherti R."/>
            <person name="Tsui H.-C.T."/>
            <person name="Winkler M.E."/>
        </authorList>
    </citation>
    <scope>NUCLEOTIDE SEQUENCE</scope>
</reference>
<dbReference type="NCBIfam" id="TIGR00964">
    <property type="entry name" value="secE_bact"/>
    <property type="match status" value="1"/>
</dbReference>
<dbReference type="PANTHER" id="PTHR33910:SF1">
    <property type="entry name" value="PROTEIN TRANSLOCASE SUBUNIT SECE"/>
    <property type="match status" value="1"/>
</dbReference>
<dbReference type="GO" id="GO:0006886">
    <property type="term" value="P:intracellular protein transport"/>
    <property type="evidence" value="ECO:0007669"/>
    <property type="project" value="InterPro"/>
</dbReference>
<dbReference type="InterPro" id="IPR005807">
    <property type="entry name" value="SecE_bac"/>
</dbReference>
<organism evidence="10">
    <name type="scientific">marine metagenome</name>
    <dbReference type="NCBI Taxonomy" id="408172"/>
    <lineage>
        <taxon>unclassified sequences</taxon>
        <taxon>metagenomes</taxon>
        <taxon>ecological metagenomes</taxon>
    </lineage>
</organism>